<protein>
    <submittedName>
        <fullName evidence="2">Uncharacterized protein</fullName>
    </submittedName>
</protein>
<keyword evidence="3" id="KW-1185">Reference proteome</keyword>
<evidence type="ECO:0000313" key="2">
    <source>
        <dbReference type="EMBL" id="QDE38191.1"/>
    </source>
</evidence>
<dbReference type="RefSeq" id="WP_139979436.1">
    <property type="nucleotide sequence ID" value="NZ_CP041046.1"/>
</dbReference>
<evidence type="ECO:0000313" key="3">
    <source>
        <dbReference type="Proteomes" id="UP000316093"/>
    </source>
</evidence>
<feature type="region of interest" description="Disordered" evidence="1">
    <location>
        <begin position="17"/>
        <end position="37"/>
    </location>
</feature>
<feature type="compositionally biased region" description="Basic and acidic residues" evidence="1">
    <location>
        <begin position="175"/>
        <end position="185"/>
    </location>
</feature>
<dbReference type="EMBL" id="CP041046">
    <property type="protein sequence ID" value="QDE38191.1"/>
    <property type="molecule type" value="Genomic_DNA"/>
</dbReference>
<sequence>MSEKRYAVTIYAAAPGTPLRGDLGPGETDTSKMDRSVPGHVFYKTSDGFDKESHGFGPAIHGNINGPGKHLDDDVDQYVDPFYARTMEISKEQYDKLNEFGHDPAAYGFDMTYKDMRNNCVDFTWAALNHAGMQRTERSLGEREPKGVDGKLNYLPSHAPNDIRTIRDPVPGSELNREQTHERPSVEWWQIPLTEAERPPAEQDDPFDRLVASATAGNDDAFDEVGNDYLQTYEGQDFLQAGLEHIQQQALAEQALTQQQQPQQQEAPSMAMSMSM</sequence>
<feature type="compositionally biased region" description="Basic and acidic residues" evidence="1">
    <location>
        <begin position="136"/>
        <end position="149"/>
    </location>
</feature>
<gene>
    <name evidence="2" type="ORF">FIV34_02715</name>
</gene>
<dbReference type="Proteomes" id="UP000316093">
    <property type="component" value="Chromosome"/>
</dbReference>
<feature type="region of interest" description="Disordered" evidence="1">
    <location>
        <begin position="136"/>
        <end position="186"/>
    </location>
</feature>
<dbReference type="KEGG" id="lpy:FIV34_02715"/>
<proteinExistence type="predicted"/>
<dbReference type="OrthoDB" id="5951742at2"/>
<name>A0A4Y5YZ28_9GAMM</name>
<reference evidence="2 3" key="1">
    <citation type="submission" date="2019-06" db="EMBL/GenBank/DDBJ databases">
        <title>A complete genome sequence for Luteibacter pinisoli MAH-14.</title>
        <authorList>
            <person name="Baltrus D.A."/>
        </authorList>
    </citation>
    <scope>NUCLEOTIDE SEQUENCE [LARGE SCALE GENOMIC DNA]</scope>
    <source>
        <strain evidence="2 3">MAH-14</strain>
    </source>
</reference>
<organism evidence="2 3">
    <name type="scientific">Luteibacter pinisoli</name>
    <dbReference type="NCBI Taxonomy" id="2589080"/>
    <lineage>
        <taxon>Bacteria</taxon>
        <taxon>Pseudomonadati</taxon>
        <taxon>Pseudomonadota</taxon>
        <taxon>Gammaproteobacteria</taxon>
        <taxon>Lysobacterales</taxon>
        <taxon>Rhodanobacteraceae</taxon>
        <taxon>Luteibacter</taxon>
    </lineage>
</organism>
<feature type="region of interest" description="Disordered" evidence="1">
    <location>
        <begin position="254"/>
        <end position="276"/>
    </location>
</feature>
<feature type="compositionally biased region" description="Low complexity" evidence="1">
    <location>
        <begin position="254"/>
        <end position="268"/>
    </location>
</feature>
<evidence type="ECO:0000256" key="1">
    <source>
        <dbReference type="SAM" id="MobiDB-lite"/>
    </source>
</evidence>
<accession>A0A4Y5YZ28</accession>
<dbReference type="AlphaFoldDB" id="A0A4Y5YZ28"/>